<reference evidence="3" key="1">
    <citation type="submission" date="2016-04" db="EMBL/GenBank/DDBJ databases">
        <authorList>
            <person name="Evans L.H."/>
            <person name="Alamgir A."/>
            <person name="Owens N."/>
            <person name="Weber N.D."/>
            <person name="Virtaneva K."/>
            <person name="Barbian K."/>
            <person name="Babar A."/>
            <person name="Rosenke K."/>
        </authorList>
    </citation>
    <scope>NUCLEOTIDE SEQUENCE [LARGE SCALE GENOMIC DNA]</scope>
    <source>
        <strain evidence="3">CBS 101.48</strain>
    </source>
</reference>
<feature type="domain" description="NodB homology" evidence="2">
    <location>
        <begin position="150"/>
        <end position="248"/>
    </location>
</feature>
<dbReference type="OMA" id="MTMDFFV"/>
<dbReference type="AlphaFoldDB" id="A0A168NWW9"/>
<gene>
    <name evidence="3" type="primary">ABSGL_07096.1 scaffold 8717</name>
</gene>
<evidence type="ECO:0000256" key="1">
    <source>
        <dbReference type="SAM" id="SignalP"/>
    </source>
</evidence>
<dbReference type="GO" id="GO:0005975">
    <property type="term" value="P:carbohydrate metabolic process"/>
    <property type="evidence" value="ECO:0007669"/>
    <property type="project" value="InterPro"/>
</dbReference>
<keyword evidence="1" id="KW-0732">Signal</keyword>
<dbReference type="Pfam" id="PF01522">
    <property type="entry name" value="Polysacc_deac_1"/>
    <property type="match status" value="1"/>
</dbReference>
<dbReference type="PANTHER" id="PTHR10587">
    <property type="entry name" value="GLYCOSYL TRANSFERASE-RELATED"/>
    <property type="match status" value="1"/>
</dbReference>
<dbReference type="STRING" id="4829.A0A168NWW9"/>
<evidence type="ECO:0000313" key="4">
    <source>
        <dbReference type="Proteomes" id="UP000078561"/>
    </source>
</evidence>
<dbReference type="PANTHER" id="PTHR10587:SF98">
    <property type="entry name" value="CHITIN DEACETYLASE"/>
    <property type="match status" value="1"/>
</dbReference>
<evidence type="ECO:0000313" key="3">
    <source>
        <dbReference type="EMBL" id="SAM01355.1"/>
    </source>
</evidence>
<feature type="signal peptide" evidence="1">
    <location>
        <begin position="1"/>
        <end position="22"/>
    </location>
</feature>
<feature type="chain" id="PRO_5007899434" description="NodB homology domain-containing protein" evidence="1">
    <location>
        <begin position="23"/>
        <end position="367"/>
    </location>
</feature>
<keyword evidence="4" id="KW-1185">Reference proteome</keyword>
<organism evidence="3">
    <name type="scientific">Absidia glauca</name>
    <name type="common">Pin mould</name>
    <dbReference type="NCBI Taxonomy" id="4829"/>
    <lineage>
        <taxon>Eukaryota</taxon>
        <taxon>Fungi</taxon>
        <taxon>Fungi incertae sedis</taxon>
        <taxon>Mucoromycota</taxon>
        <taxon>Mucoromycotina</taxon>
        <taxon>Mucoromycetes</taxon>
        <taxon>Mucorales</taxon>
        <taxon>Cunninghamellaceae</taxon>
        <taxon>Absidia</taxon>
    </lineage>
</organism>
<protein>
    <recommendedName>
        <fullName evidence="2">NodB homology domain-containing protein</fullName>
    </recommendedName>
</protein>
<dbReference type="PROSITE" id="PS51677">
    <property type="entry name" value="NODB"/>
    <property type="match status" value="1"/>
</dbReference>
<dbReference type="GO" id="GO:0009272">
    <property type="term" value="P:fungal-type cell wall biogenesis"/>
    <property type="evidence" value="ECO:0007669"/>
    <property type="project" value="UniProtKB-ARBA"/>
</dbReference>
<dbReference type="SUPFAM" id="SSF88713">
    <property type="entry name" value="Glycoside hydrolase/deacetylase"/>
    <property type="match status" value="1"/>
</dbReference>
<dbReference type="InParanoid" id="A0A168NWW9"/>
<dbReference type="GO" id="GO:0016020">
    <property type="term" value="C:membrane"/>
    <property type="evidence" value="ECO:0007669"/>
    <property type="project" value="TreeGrafter"/>
</dbReference>
<dbReference type="Proteomes" id="UP000078561">
    <property type="component" value="Unassembled WGS sequence"/>
</dbReference>
<dbReference type="Gene3D" id="3.20.20.370">
    <property type="entry name" value="Glycoside hydrolase/deacetylase"/>
    <property type="match status" value="1"/>
</dbReference>
<name>A0A168NWW9_ABSGL</name>
<accession>A0A168NWW9</accession>
<dbReference type="InterPro" id="IPR050248">
    <property type="entry name" value="Polysacc_deacetylase_ArnD"/>
</dbReference>
<evidence type="ECO:0000259" key="2">
    <source>
        <dbReference type="PROSITE" id="PS51677"/>
    </source>
</evidence>
<dbReference type="OrthoDB" id="407355at2759"/>
<dbReference type="InterPro" id="IPR002509">
    <property type="entry name" value="NODB_dom"/>
</dbReference>
<dbReference type="GO" id="GO:0004099">
    <property type="term" value="F:chitin deacetylase activity"/>
    <property type="evidence" value="ECO:0007669"/>
    <property type="project" value="TreeGrafter"/>
</dbReference>
<sequence length="367" mass="40046">MVWKYQAAAAMTLGMAALGVQGVTTNYSSTVDPTKLNIPNIPQTTSHDVAAQCQYYQPPFTLNPKEWPTSWEIATSNGMNTSAEFTALYNSIDWTKAPNIQPKTLSAEGGLNLQGYDVQGDKDCWWSASQCTKPKAADVNPDIVQCLEPNTWGLTYDDGPNCSHNAFYDFLEQNQQKASMFYIGSNVIGWPYGAMRGLKDGHHLAGHTWSHKLMTTLTNQEVLAELYFTSKAIKYVTGVTPLHWRPNYEDFIAMGSNGTFNTVGNIVLSHEINNMTMDFAVQNYPAIKKNYKHVVDVATCMNISNPYIEKSITYPTFDQLVSKNGSTVTGSGVSPAASGSSSSMGAQTTVNAALFIAALFGVGASLF</sequence>
<dbReference type="EMBL" id="LT553527">
    <property type="protein sequence ID" value="SAM01355.1"/>
    <property type="molecule type" value="Genomic_DNA"/>
</dbReference>
<proteinExistence type="predicted"/>
<dbReference type="InterPro" id="IPR011330">
    <property type="entry name" value="Glyco_hydro/deAcase_b/a-brl"/>
</dbReference>